<accession>A0A6A4TNA4</accession>
<dbReference type="EMBL" id="VEVO01000001">
    <property type="protein sequence ID" value="KAF0047663.1"/>
    <property type="molecule type" value="Genomic_DNA"/>
</dbReference>
<name>A0A6A4TNA4_SCOMX</name>
<proteinExistence type="predicted"/>
<evidence type="ECO:0000313" key="4">
    <source>
        <dbReference type="Proteomes" id="UP000438429"/>
    </source>
</evidence>
<feature type="compositionally biased region" description="Polar residues" evidence="1">
    <location>
        <begin position="66"/>
        <end position="77"/>
    </location>
</feature>
<keyword evidence="2" id="KW-0472">Membrane</keyword>
<feature type="compositionally biased region" description="Basic and acidic residues" evidence="1">
    <location>
        <begin position="21"/>
        <end position="30"/>
    </location>
</feature>
<feature type="transmembrane region" description="Helical" evidence="2">
    <location>
        <begin position="83"/>
        <end position="102"/>
    </location>
</feature>
<feature type="region of interest" description="Disordered" evidence="1">
    <location>
        <begin position="1"/>
        <end position="77"/>
    </location>
</feature>
<evidence type="ECO:0000313" key="3">
    <source>
        <dbReference type="EMBL" id="KAF0047663.1"/>
    </source>
</evidence>
<comment type="caution">
    <text evidence="3">The sequence shown here is derived from an EMBL/GenBank/DDBJ whole genome shotgun (WGS) entry which is preliminary data.</text>
</comment>
<evidence type="ECO:0000256" key="2">
    <source>
        <dbReference type="SAM" id="Phobius"/>
    </source>
</evidence>
<protein>
    <submittedName>
        <fullName evidence="3">Uncharacterized protein</fullName>
    </submittedName>
</protein>
<dbReference type="Proteomes" id="UP000438429">
    <property type="component" value="Unassembled WGS sequence"/>
</dbReference>
<keyword evidence="2" id="KW-1133">Transmembrane helix</keyword>
<organism evidence="3 4">
    <name type="scientific">Scophthalmus maximus</name>
    <name type="common">Turbot</name>
    <name type="synonym">Psetta maxima</name>
    <dbReference type="NCBI Taxonomy" id="52904"/>
    <lineage>
        <taxon>Eukaryota</taxon>
        <taxon>Metazoa</taxon>
        <taxon>Chordata</taxon>
        <taxon>Craniata</taxon>
        <taxon>Vertebrata</taxon>
        <taxon>Euteleostomi</taxon>
        <taxon>Actinopterygii</taxon>
        <taxon>Neopterygii</taxon>
        <taxon>Teleostei</taxon>
        <taxon>Neoteleostei</taxon>
        <taxon>Acanthomorphata</taxon>
        <taxon>Carangaria</taxon>
        <taxon>Pleuronectiformes</taxon>
        <taxon>Pleuronectoidei</taxon>
        <taxon>Scophthalmidae</taxon>
        <taxon>Scophthalmus</taxon>
    </lineage>
</organism>
<reference evidence="3 4" key="1">
    <citation type="submission" date="2019-06" db="EMBL/GenBank/DDBJ databases">
        <title>Draft genomes of female and male turbot (Scophthalmus maximus).</title>
        <authorList>
            <person name="Xu H."/>
            <person name="Xu X.-W."/>
            <person name="Shao C."/>
            <person name="Chen S."/>
        </authorList>
    </citation>
    <scope>NUCLEOTIDE SEQUENCE [LARGE SCALE GENOMIC DNA]</scope>
    <source>
        <strain evidence="3">Ysfricsl-2016a</strain>
        <tissue evidence="3">Blood</tissue>
    </source>
</reference>
<evidence type="ECO:0000256" key="1">
    <source>
        <dbReference type="SAM" id="MobiDB-lite"/>
    </source>
</evidence>
<dbReference type="AlphaFoldDB" id="A0A6A4TNA4"/>
<gene>
    <name evidence="3" type="ORF">F2P81_001296</name>
</gene>
<keyword evidence="2" id="KW-0812">Transmembrane</keyword>
<sequence length="106" mass="11520">MSGCSEKVGATHPRHSSKRDRRGDSVEREVSGGASSRLKKYTREGSDAGSVSPPPPTRQHDYGGNALQQKKTTPRTSTGGSPIFFSFSFSFFFLLLQLVLVVRSSV</sequence>